<proteinExistence type="predicted"/>
<reference evidence="4" key="2">
    <citation type="submission" date="2023-06" db="EMBL/GenBank/DDBJ databases">
        <authorList>
            <person name="Ma L."/>
            <person name="Liu K.-W."/>
            <person name="Li Z."/>
            <person name="Hsiao Y.-Y."/>
            <person name="Qi Y."/>
            <person name="Fu T."/>
            <person name="Tang G."/>
            <person name="Zhang D."/>
            <person name="Sun W.-H."/>
            <person name="Liu D.-K."/>
            <person name="Li Y."/>
            <person name="Chen G.-Z."/>
            <person name="Liu X.-D."/>
            <person name="Liao X.-Y."/>
            <person name="Jiang Y.-T."/>
            <person name="Yu X."/>
            <person name="Hao Y."/>
            <person name="Huang J."/>
            <person name="Zhao X.-W."/>
            <person name="Ke S."/>
            <person name="Chen Y.-Y."/>
            <person name="Wu W.-L."/>
            <person name="Hsu J.-L."/>
            <person name="Lin Y.-F."/>
            <person name="Huang M.-D."/>
            <person name="Li C.-Y."/>
            <person name="Huang L."/>
            <person name="Wang Z.-W."/>
            <person name="Zhao X."/>
            <person name="Zhong W.-Y."/>
            <person name="Peng D.-H."/>
            <person name="Ahmad S."/>
            <person name="Lan S."/>
            <person name="Zhang J.-S."/>
            <person name="Tsai W.-C."/>
            <person name="Van De Peer Y."/>
            <person name="Liu Z.-J."/>
        </authorList>
    </citation>
    <scope>NUCLEOTIDE SEQUENCE</scope>
    <source>
        <strain evidence="4">CP</strain>
        <tissue evidence="4">Leaves</tissue>
    </source>
</reference>
<feature type="compositionally biased region" description="Basic and acidic residues" evidence="2">
    <location>
        <begin position="288"/>
        <end position="302"/>
    </location>
</feature>
<name>A0AAV9C9C4_ACOCL</name>
<evidence type="ECO:0000313" key="4">
    <source>
        <dbReference type="EMBL" id="KAK1285426.1"/>
    </source>
</evidence>
<dbReference type="Gene3D" id="1.20.58.1880">
    <property type="match status" value="1"/>
</dbReference>
<feature type="compositionally biased region" description="Polar residues" evidence="2">
    <location>
        <begin position="1361"/>
        <end position="1377"/>
    </location>
</feature>
<protein>
    <recommendedName>
        <fullName evidence="3">SANT domain-containing protein</fullName>
    </recommendedName>
</protein>
<feature type="compositionally biased region" description="Basic and acidic residues" evidence="2">
    <location>
        <begin position="1387"/>
        <end position="1410"/>
    </location>
</feature>
<dbReference type="Pfam" id="PF00249">
    <property type="entry name" value="Myb_DNA-binding"/>
    <property type="match status" value="2"/>
</dbReference>
<keyword evidence="5" id="KW-1185">Reference proteome</keyword>
<feature type="domain" description="SANT" evidence="3">
    <location>
        <begin position="769"/>
        <end position="817"/>
    </location>
</feature>
<feature type="region of interest" description="Disordered" evidence="2">
    <location>
        <begin position="1122"/>
        <end position="1145"/>
    </location>
</feature>
<dbReference type="Proteomes" id="UP001180020">
    <property type="component" value="Unassembled WGS sequence"/>
</dbReference>
<dbReference type="PANTHER" id="PTHR47340:SF1">
    <property type="entry name" value="DUPLICATED HOMEODOMAIN-LIKE SUPERFAMILY PROTEIN"/>
    <property type="match status" value="1"/>
</dbReference>
<feature type="region of interest" description="Disordered" evidence="2">
    <location>
        <begin position="1"/>
        <end position="65"/>
    </location>
</feature>
<dbReference type="EMBL" id="JAUJYO010000020">
    <property type="protein sequence ID" value="KAK1285426.1"/>
    <property type="molecule type" value="Genomic_DNA"/>
</dbReference>
<feature type="coiled-coil region" evidence="1">
    <location>
        <begin position="414"/>
        <end position="441"/>
    </location>
</feature>
<feature type="compositionally biased region" description="Polar residues" evidence="2">
    <location>
        <begin position="518"/>
        <end position="527"/>
    </location>
</feature>
<evidence type="ECO:0000313" key="5">
    <source>
        <dbReference type="Proteomes" id="UP001180020"/>
    </source>
</evidence>
<dbReference type="PANTHER" id="PTHR47340">
    <property type="entry name" value="DUPLICATED HOMEODOMAIN-LIKE SUPERFAMILY PROTEIN"/>
    <property type="match status" value="1"/>
</dbReference>
<reference evidence="4" key="1">
    <citation type="journal article" date="2023" name="Nat. Commun.">
        <title>Diploid and tetraploid genomes of Acorus and the evolution of monocots.</title>
        <authorList>
            <person name="Ma L."/>
            <person name="Liu K.W."/>
            <person name="Li Z."/>
            <person name="Hsiao Y.Y."/>
            <person name="Qi Y."/>
            <person name="Fu T."/>
            <person name="Tang G.D."/>
            <person name="Zhang D."/>
            <person name="Sun W.H."/>
            <person name="Liu D.K."/>
            <person name="Li Y."/>
            <person name="Chen G.Z."/>
            <person name="Liu X.D."/>
            <person name="Liao X.Y."/>
            <person name="Jiang Y.T."/>
            <person name="Yu X."/>
            <person name="Hao Y."/>
            <person name="Huang J."/>
            <person name="Zhao X.W."/>
            <person name="Ke S."/>
            <person name="Chen Y.Y."/>
            <person name="Wu W.L."/>
            <person name="Hsu J.L."/>
            <person name="Lin Y.F."/>
            <person name="Huang M.D."/>
            <person name="Li C.Y."/>
            <person name="Huang L."/>
            <person name="Wang Z.W."/>
            <person name="Zhao X."/>
            <person name="Zhong W.Y."/>
            <person name="Peng D.H."/>
            <person name="Ahmad S."/>
            <person name="Lan S."/>
            <person name="Zhang J.S."/>
            <person name="Tsai W.C."/>
            <person name="Van de Peer Y."/>
            <person name="Liu Z.J."/>
        </authorList>
    </citation>
    <scope>NUCLEOTIDE SEQUENCE</scope>
    <source>
        <strain evidence="4">CP</strain>
    </source>
</reference>
<evidence type="ECO:0000256" key="1">
    <source>
        <dbReference type="SAM" id="Coils"/>
    </source>
</evidence>
<dbReference type="Gene3D" id="1.10.10.60">
    <property type="entry name" value="Homeodomain-like"/>
    <property type="match status" value="1"/>
</dbReference>
<sequence length="1657" mass="182881">MPPEPLPWERKDYFERRKHGERSSDAFSVAGGGGGSGGGGATPRWRESAAPYHYGSSRDYSRSDDSRRFAQGYYNNSKQGGYQFLAEESNGYGCAPSRSSGEDDCFNGRPSPASLSRMRNGYGGNHYYNRENRGSFGQRDYYWRGDRQQQSPTVRQQQYPTHDEGSASHREVDQSRRDNQIGSSEGLDVALSRRCDVKDNSLGSMTWKSMKWSRSGGLSVRYAGGGSKAEPDPDERGPEETQLRSDSPQDGVVVKCLDVLVESPRPPSSEEAGNPKKKQRLGWGQGLAKREKKVEGPPEDAPKGTYAAECVLEGDAKVLGASESGSPATQFLAACNSSPCVEEKLNMKANNEQEANDSGNSLGYGVENFPENFPINLEKLDHSTNENISSLIHGLLQHEDSSSGDSSYVRHSAMRKLLLLKADVSKEIEKTESEIDMFENELKTFVPENVTSGFHPIEYESSQTEMASSILEESAHVISDLSGLVLSSDAEAHDEKPCGDSLRECQTQVKDEEIDSPGSATSNVVKDTSQDRGGSILSKGSCLLSPPNRKMPAAECDPGGENGLSVISCSGSISPDFALHTDFESTIVHLIFSSNKDSAREASETLFRAVPGSHFQSDVWVMENLFLNKLDEPHLKKTIVTRKNSLRFKERVLMLQFRAFHHLWKEDARLLSVRKGRPKSQKRFELSFRSSKNAHQKHQPSICSRVALPDIIEYTRKLMSDSQTKLYRNNLKMPSLILDEKERKQSRFISNNSLVDDPCALETEKATINPWTSEEKKIFMDMLATFGKDFSKIASHLSHKTTADCIEFYYKNQKSESFREVKKKLEFRKQMRTTNTYLVASGKILNRDSNSYLLGAASVVAEQTDGNIKAQHRTIHNDISGNEAAAADVLAGMCGALSSEAVSSCVTSAVDPVEDKGSVDLDTVDWTDEEKSSFIRALNSFGKDFTKISRSVGTRSTVQCKIFFSKARKCLRLDGINQVVRDGRNPMSGDNGESSDTDDAGAAEMDSAICSTQSCSKTDVDFTQSVTNATCEEYGPPENCLLQIELEKSCDKDELRAGPMNCEGAATQANNRLSGREESCQTGTIPEHIFREGDVAGTLSNCDSSVQFSVVDGEMKEREVDTVVSPAESIPVEGSGGADQSKQHSLTDIQKDVGQTITTEVSKFRSSSQQLLMTKTGLHDKLDKQVCTDANDARISSPLMDLNTTVNICHAMTDSCFHQIDVNVPNCQPPMSMELLPCSQKPHVARKQKDSPTFLPANPISWDPSSSNYENCLHKVVIPPSTLSFREHGTSNPLNSLNSELHQRSHLLNPSLNQNRADSRVLRDYPIQVLNTLVLNGDIVMDDKKSAVPENYAKNGDDPTINISSANGYNENHNDSISLHLPVESPPEPKTREDSDDHPRYPQVRSHSDSEGQSWRSGDVKLFGQILSHPSQSLKSKPARVGEDKAPTPLVLNLPSTGVDEPPVHHSSNHGMSSRPSPEDLQISRSCGMWDRNHVQATGFDSSAESLMLVAGYARACRLEQDALEGLMRGRRGSSIPSTTIDHDSNGALALDFDRSYRVASNCDMGIPQVEYHPHVLQKQVQQPQLIQLERRRPRDVLLELQKRGLGFDGIPGFQQPLCYPPQGTSALMDPVVAIKRHYARHAGIQSDDDSWRDLGR</sequence>
<feature type="region of interest" description="Disordered" evidence="2">
    <location>
        <begin position="1428"/>
        <end position="1482"/>
    </location>
</feature>
<feature type="region of interest" description="Disordered" evidence="2">
    <location>
        <begin position="263"/>
        <end position="305"/>
    </location>
</feature>
<dbReference type="PROSITE" id="PS51293">
    <property type="entry name" value="SANT"/>
    <property type="match status" value="2"/>
</dbReference>
<comment type="caution">
    <text evidence="4">The sequence shown here is derived from an EMBL/GenBank/DDBJ whole genome shotgun (WGS) entry which is preliminary data.</text>
</comment>
<gene>
    <name evidence="4" type="ORF">QJS10_CPB20g00333</name>
</gene>
<dbReference type="CDD" id="cd00167">
    <property type="entry name" value="SANT"/>
    <property type="match status" value="1"/>
</dbReference>
<feature type="region of interest" description="Disordered" evidence="2">
    <location>
        <begin position="221"/>
        <end position="249"/>
    </location>
</feature>
<accession>A0AAV9C9C4</accession>
<dbReference type="SMART" id="SM00717">
    <property type="entry name" value="SANT"/>
    <property type="match status" value="2"/>
</dbReference>
<keyword evidence="1" id="KW-0175">Coiled coil</keyword>
<feature type="compositionally biased region" description="Low complexity" evidence="2">
    <location>
        <begin position="148"/>
        <end position="158"/>
    </location>
</feature>
<dbReference type="SUPFAM" id="SSF46689">
    <property type="entry name" value="Homeodomain-like"/>
    <property type="match status" value="2"/>
</dbReference>
<feature type="region of interest" description="Disordered" evidence="2">
    <location>
        <begin position="1350"/>
        <end position="1416"/>
    </location>
</feature>
<feature type="domain" description="SANT" evidence="3">
    <location>
        <begin position="921"/>
        <end position="972"/>
    </location>
</feature>
<dbReference type="InterPro" id="IPR001005">
    <property type="entry name" value="SANT/Myb"/>
</dbReference>
<dbReference type="InterPro" id="IPR009057">
    <property type="entry name" value="Homeodomain-like_sf"/>
</dbReference>
<feature type="compositionally biased region" description="Basic and acidic residues" evidence="2">
    <location>
        <begin position="229"/>
        <end position="243"/>
    </location>
</feature>
<feature type="region of interest" description="Disordered" evidence="2">
    <location>
        <begin position="89"/>
        <end position="187"/>
    </location>
</feature>
<dbReference type="InterPro" id="IPR017884">
    <property type="entry name" value="SANT_dom"/>
</dbReference>
<feature type="region of interest" description="Disordered" evidence="2">
    <location>
        <begin position="511"/>
        <end position="544"/>
    </location>
</feature>
<organism evidence="4 5">
    <name type="scientific">Acorus calamus</name>
    <name type="common">Sweet flag</name>
    <dbReference type="NCBI Taxonomy" id="4465"/>
    <lineage>
        <taxon>Eukaryota</taxon>
        <taxon>Viridiplantae</taxon>
        <taxon>Streptophyta</taxon>
        <taxon>Embryophyta</taxon>
        <taxon>Tracheophyta</taxon>
        <taxon>Spermatophyta</taxon>
        <taxon>Magnoliopsida</taxon>
        <taxon>Liliopsida</taxon>
        <taxon>Acoraceae</taxon>
        <taxon>Acorus</taxon>
    </lineage>
</organism>
<evidence type="ECO:0000259" key="3">
    <source>
        <dbReference type="PROSITE" id="PS51293"/>
    </source>
</evidence>
<feature type="compositionally biased region" description="Gly residues" evidence="2">
    <location>
        <begin position="30"/>
        <end position="41"/>
    </location>
</feature>
<feature type="compositionally biased region" description="Basic and acidic residues" evidence="2">
    <location>
        <begin position="161"/>
        <end position="179"/>
    </location>
</feature>
<evidence type="ECO:0000256" key="2">
    <source>
        <dbReference type="SAM" id="MobiDB-lite"/>
    </source>
</evidence>
<feature type="region of interest" description="Disordered" evidence="2">
    <location>
        <begin position="981"/>
        <end position="1000"/>
    </location>
</feature>